<feature type="compositionally biased region" description="Acidic residues" evidence="5">
    <location>
        <begin position="710"/>
        <end position="721"/>
    </location>
</feature>
<proteinExistence type="predicted"/>
<feature type="compositionally biased region" description="Basic and acidic residues" evidence="5">
    <location>
        <begin position="699"/>
        <end position="709"/>
    </location>
</feature>
<feature type="domain" description="Major facilitator superfamily (MFS) profile" evidence="7">
    <location>
        <begin position="138"/>
        <end position="693"/>
    </location>
</feature>
<evidence type="ECO:0000256" key="1">
    <source>
        <dbReference type="ARBA" id="ARBA00004141"/>
    </source>
</evidence>
<name>A0A166PEY5_9EURO</name>
<keyword evidence="9" id="KW-1185">Reference proteome</keyword>
<evidence type="ECO:0000256" key="6">
    <source>
        <dbReference type="SAM" id="Phobius"/>
    </source>
</evidence>
<dbReference type="SUPFAM" id="SSF103473">
    <property type="entry name" value="MFS general substrate transporter"/>
    <property type="match status" value="1"/>
</dbReference>
<dbReference type="PANTHER" id="PTHR23501">
    <property type="entry name" value="MAJOR FACILITATOR SUPERFAMILY"/>
    <property type="match status" value="1"/>
</dbReference>
<feature type="transmembrane region" description="Helical" evidence="6">
    <location>
        <begin position="506"/>
        <end position="523"/>
    </location>
</feature>
<feature type="transmembrane region" description="Helical" evidence="6">
    <location>
        <begin position="594"/>
        <end position="617"/>
    </location>
</feature>
<feature type="transmembrane region" description="Helical" evidence="6">
    <location>
        <begin position="668"/>
        <end position="687"/>
    </location>
</feature>
<feature type="transmembrane region" description="Helical" evidence="6">
    <location>
        <begin position="463"/>
        <end position="486"/>
    </location>
</feature>
<feature type="transmembrane region" description="Helical" evidence="6">
    <location>
        <begin position="305"/>
        <end position="327"/>
    </location>
</feature>
<evidence type="ECO:0000256" key="4">
    <source>
        <dbReference type="ARBA" id="ARBA00023136"/>
    </source>
</evidence>
<evidence type="ECO:0000256" key="5">
    <source>
        <dbReference type="SAM" id="MobiDB-lite"/>
    </source>
</evidence>
<dbReference type="PANTHER" id="PTHR23501:SF87">
    <property type="entry name" value="SIDEROPHORE IRON TRANSPORTER 2"/>
    <property type="match status" value="1"/>
</dbReference>
<organism evidence="8 9">
    <name type="scientific">Ascosphaera apis ARSEF 7405</name>
    <dbReference type="NCBI Taxonomy" id="392613"/>
    <lineage>
        <taxon>Eukaryota</taxon>
        <taxon>Fungi</taxon>
        <taxon>Dikarya</taxon>
        <taxon>Ascomycota</taxon>
        <taxon>Pezizomycotina</taxon>
        <taxon>Eurotiomycetes</taxon>
        <taxon>Eurotiomycetidae</taxon>
        <taxon>Onygenales</taxon>
        <taxon>Ascosphaeraceae</taxon>
        <taxon>Ascosphaera</taxon>
    </lineage>
</organism>
<feature type="transmembrane region" description="Helical" evidence="6">
    <location>
        <begin position="561"/>
        <end position="582"/>
    </location>
</feature>
<feature type="transmembrane region" description="Helical" evidence="6">
    <location>
        <begin position="423"/>
        <end position="442"/>
    </location>
</feature>
<dbReference type="InterPro" id="IPR036259">
    <property type="entry name" value="MFS_trans_sf"/>
</dbReference>
<feature type="compositionally biased region" description="Basic and acidic residues" evidence="5">
    <location>
        <begin position="13"/>
        <end position="24"/>
    </location>
</feature>
<feature type="compositionally biased region" description="Polar residues" evidence="5">
    <location>
        <begin position="25"/>
        <end position="38"/>
    </location>
</feature>
<dbReference type="Pfam" id="PF07690">
    <property type="entry name" value="MFS_1"/>
    <property type="match status" value="1"/>
</dbReference>
<evidence type="ECO:0000259" key="7">
    <source>
        <dbReference type="PROSITE" id="PS50850"/>
    </source>
</evidence>
<feature type="transmembrane region" description="Helical" evidence="6">
    <location>
        <begin position="198"/>
        <end position="217"/>
    </location>
</feature>
<evidence type="ECO:0000256" key="3">
    <source>
        <dbReference type="ARBA" id="ARBA00022989"/>
    </source>
</evidence>
<evidence type="ECO:0000313" key="8">
    <source>
        <dbReference type="EMBL" id="KZZ96340.1"/>
    </source>
</evidence>
<keyword evidence="2 6" id="KW-0812">Transmembrane</keyword>
<dbReference type="InterPro" id="IPR020846">
    <property type="entry name" value="MFS_dom"/>
</dbReference>
<dbReference type="AlphaFoldDB" id="A0A166PEY5"/>
<feature type="region of interest" description="Disordered" evidence="5">
    <location>
        <begin position="699"/>
        <end position="736"/>
    </location>
</feature>
<protein>
    <submittedName>
        <fullName evidence="8">Major facilitator superfamily domain, general substrate transporter</fullName>
    </submittedName>
</protein>
<comment type="caution">
    <text evidence="8">The sequence shown here is derived from an EMBL/GenBank/DDBJ whole genome shotgun (WGS) entry which is preliminary data.</text>
</comment>
<evidence type="ECO:0000256" key="2">
    <source>
        <dbReference type="ARBA" id="ARBA00022692"/>
    </source>
</evidence>
<dbReference type="Proteomes" id="UP000242877">
    <property type="component" value="Unassembled WGS sequence"/>
</dbReference>
<dbReference type="GO" id="GO:0005886">
    <property type="term" value="C:plasma membrane"/>
    <property type="evidence" value="ECO:0007669"/>
    <property type="project" value="TreeGrafter"/>
</dbReference>
<dbReference type="InterPro" id="IPR011701">
    <property type="entry name" value="MFS"/>
</dbReference>
<feature type="region of interest" description="Disordered" evidence="5">
    <location>
        <begin position="1"/>
        <end position="87"/>
    </location>
</feature>
<comment type="subcellular location">
    <subcellularLocation>
        <location evidence="1">Membrane</location>
        <topology evidence="1">Multi-pass membrane protein</topology>
    </subcellularLocation>
</comment>
<sequence length="736" mass="79287">MARSYGSFNECGDPERGRLLDDVRTQSVLNRRTSVHSQSGLLGGGGSSGHEDRYSDEDESTARHAARRTSSGENARRGSASGISVEESDGESYVIPISPVAGRRGSAGSSTLSISNSEELQEGVRKMEAISRTWTQKTLVIAYLGIFLISLSTSLESQTTASLTAYATSSFSTHSSISLVLLIQNVVNAVIKPPIAKIADVFGRLEAFAVSITFYILGYTQMAASKNIATYASAQIFYSVGATGVQILNQVFIADSSGLLNRGILSKVPDLPFLGTVWIGPSIAEWVLNRNGGNGSAEGNWRLGYAMWIVVLPLAFMPLAGTLVYNARKAKRLHLMHDTATAAAILTGRRGPHRGWKNAPILGTESKTSIILGYVKNVIHYAWFELDIGGLLLLSGGVALILIPLTMINKGFTQDGGSNSRTGYFAAMILLGMMCLAIFPMWETSKRCAPKPILSLRLLKQRTALAGCAIAFFYFMVFYFSVQPYMYSYLQVVQNLPVATAGRTTQTFAFVSTIAALTVSMLIRHSARCRPFLLLGIGIYMLGIFLMWFNHGAGASLTQILIVQVIVGVGGGFTTVPLQIGVQASAAHRDVGAVTAIFLTCLEMGGAVGSAVSGAIWTKLVPGKLREYLPEEYQAEIPLIFGDLSRALAYPVGSEVRKGIARAYEETMGWLLVVAMVTCVPLVPLALGMKDYRLDEMDKENKRNGRNEGEDGDGDGGEGVEEGAYSDGEVRMNRAM</sequence>
<feature type="transmembrane region" description="Helical" evidence="6">
    <location>
        <begin position="134"/>
        <end position="151"/>
    </location>
</feature>
<dbReference type="GO" id="GO:0015343">
    <property type="term" value="F:siderophore-iron transmembrane transporter activity"/>
    <property type="evidence" value="ECO:0007669"/>
    <property type="project" value="TreeGrafter"/>
</dbReference>
<feature type="transmembrane region" description="Helical" evidence="6">
    <location>
        <begin position="532"/>
        <end position="549"/>
    </location>
</feature>
<dbReference type="PROSITE" id="PS50850">
    <property type="entry name" value="MFS"/>
    <property type="match status" value="1"/>
</dbReference>
<dbReference type="VEuPathDB" id="FungiDB:AAP_01113"/>
<evidence type="ECO:0000313" key="9">
    <source>
        <dbReference type="Proteomes" id="UP000242877"/>
    </source>
</evidence>
<dbReference type="OrthoDB" id="2241241at2759"/>
<dbReference type="Gene3D" id="1.20.1250.20">
    <property type="entry name" value="MFS general substrate transporter like domains"/>
    <property type="match status" value="2"/>
</dbReference>
<keyword evidence="3 6" id="KW-1133">Transmembrane helix</keyword>
<accession>A0A166PEY5</accession>
<feature type="transmembrane region" description="Helical" evidence="6">
    <location>
        <begin position="381"/>
        <end position="403"/>
    </location>
</feature>
<keyword evidence="4 6" id="KW-0472">Membrane</keyword>
<gene>
    <name evidence="8" type="ORF">AAP_01113</name>
</gene>
<dbReference type="EMBL" id="AZGZ01000003">
    <property type="protein sequence ID" value="KZZ96340.1"/>
    <property type="molecule type" value="Genomic_DNA"/>
</dbReference>
<reference evidence="8 9" key="1">
    <citation type="journal article" date="2016" name="Genome Biol. Evol.">
        <title>Divergent and convergent evolution of fungal pathogenicity.</title>
        <authorList>
            <person name="Shang Y."/>
            <person name="Xiao G."/>
            <person name="Zheng P."/>
            <person name="Cen K."/>
            <person name="Zhan S."/>
            <person name="Wang C."/>
        </authorList>
    </citation>
    <scope>NUCLEOTIDE SEQUENCE [LARGE SCALE GENOMIC DNA]</scope>
    <source>
        <strain evidence="8 9">ARSEF 7405</strain>
    </source>
</reference>